<dbReference type="AlphaFoldDB" id="A0A8B9VDQ8"/>
<dbReference type="PANTHER" id="PTHR23187">
    <property type="entry name" value="FLJ44216 PROTEIN-RELATED"/>
    <property type="match status" value="1"/>
</dbReference>
<dbReference type="InterPro" id="IPR052119">
    <property type="entry name" value="ElonginBC-PRC2_ViralRestrict"/>
</dbReference>
<dbReference type="Ensembl" id="ENSAZOT00000023618.1">
    <property type="protein sequence ID" value="ENSAZOP00000021972.1"/>
    <property type="gene ID" value="ENSAZOG00000014097.1"/>
</dbReference>
<evidence type="ECO:0000313" key="3">
    <source>
        <dbReference type="Proteomes" id="UP000694549"/>
    </source>
</evidence>
<keyword evidence="3" id="KW-1185">Reference proteome</keyword>
<feature type="compositionally biased region" description="Low complexity" evidence="1">
    <location>
        <begin position="11"/>
        <end position="23"/>
    </location>
</feature>
<feature type="region of interest" description="Disordered" evidence="1">
    <location>
        <begin position="62"/>
        <end position="106"/>
    </location>
</feature>
<dbReference type="PANTHER" id="PTHR23187:SF3">
    <property type="entry name" value="SUMO-INTERACTING MOTIF-CONTAINING PROTEIN 1"/>
    <property type="match status" value="1"/>
</dbReference>
<organism evidence="2 3">
    <name type="scientific">Anas zonorhyncha</name>
    <name type="common">Eastern spot-billed duck</name>
    <dbReference type="NCBI Taxonomy" id="75864"/>
    <lineage>
        <taxon>Eukaryota</taxon>
        <taxon>Metazoa</taxon>
        <taxon>Chordata</taxon>
        <taxon>Craniata</taxon>
        <taxon>Vertebrata</taxon>
        <taxon>Euteleostomi</taxon>
        <taxon>Archelosauria</taxon>
        <taxon>Archosauria</taxon>
        <taxon>Dinosauria</taxon>
        <taxon>Saurischia</taxon>
        <taxon>Theropoda</taxon>
        <taxon>Coelurosauria</taxon>
        <taxon>Aves</taxon>
        <taxon>Neognathae</taxon>
        <taxon>Galloanserae</taxon>
        <taxon>Anseriformes</taxon>
        <taxon>Anatidae</taxon>
        <taxon>Anatinae</taxon>
        <taxon>Anas</taxon>
    </lineage>
</organism>
<evidence type="ECO:0000256" key="1">
    <source>
        <dbReference type="SAM" id="MobiDB-lite"/>
    </source>
</evidence>
<reference evidence="2" key="2">
    <citation type="submission" date="2025-09" db="UniProtKB">
        <authorList>
            <consortium name="Ensembl"/>
        </authorList>
    </citation>
    <scope>IDENTIFICATION</scope>
</reference>
<name>A0A8B9VDQ8_9AVES</name>
<feature type="region of interest" description="Disordered" evidence="1">
    <location>
        <begin position="1"/>
        <end position="23"/>
    </location>
</feature>
<reference evidence="2" key="1">
    <citation type="submission" date="2025-08" db="UniProtKB">
        <authorList>
            <consortium name="Ensembl"/>
        </authorList>
    </citation>
    <scope>IDENTIFICATION</scope>
</reference>
<dbReference type="Proteomes" id="UP000694549">
    <property type="component" value="Unplaced"/>
</dbReference>
<evidence type="ECO:0000313" key="2">
    <source>
        <dbReference type="Ensembl" id="ENSAZOP00000021972.1"/>
    </source>
</evidence>
<dbReference type="GO" id="GO:0032184">
    <property type="term" value="F:SUMO polymer binding"/>
    <property type="evidence" value="ECO:0007669"/>
    <property type="project" value="TreeGrafter"/>
</dbReference>
<protein>
    <submittedName>
        <fullName evidence="2">SUMO interacting motifs containing 1</fullName>
    </submittedName>
</protein>
<accession>A0A8B9VDQ8</accession>
<sequence length="517" mass="58389">DTAGTAENKGCCSPASSHHSSFCSPEQNCSTTTFNSDLGSLASMLLDPDLFSLSPSSLHSSSSSCGNCGTEEETPHTSQLKELPTSPSPVPGNIATSPGKAKGPLLEEGDSALKTATQQATSTPGRTTADSRVWLNKLRYFRRSGVHHLSFHGLTRNRETLQVNGQKAELIPSRRLSMVQTTIEENFLEGTLHLLNDFVSGQHYPPKETISHLVRHILLNPHQGEVLKDTYMLLMKIQMLHPATTSTMGWNWALLKYIMEDQKPPGRLLFLQYVVQTLEDDFQHNLRLRLLQKSIAKKVLSCNGCFSNVKSHPQSCAERGVLAMFLLQRMLSMAVEVDRSPNCNSYKIADLIFPFILNIPVRSQREALLNSMDSHLLRCKLLEMMFHHSCDVPTTLPLSLSKILYFLGHSSVLLQYQVSSTWQRWDEMLEYLSLLLISYQNVILDHLRSSLYERMDLIIQKAKPRLQDDDEISHLDIYLKTEDFLSRMQQLLGQPFPLQINEKVCMIQQLFLIFTAT</sequence>
<proteinExistence type="predicted"/>